<accession>A0A0A9BF71</accession>
<proteinExistence type="predicted"/>
<organism evidence="1">
    <name type="scientific">Arundo donax</name>
    <name type="common">Giant reed</name>
    <name type="synonym">Donax arundinaceus</name>
    <dbReference type="NCBI Taxonomy" id="35708"/>
    <lineage>
        <taxon>Eukaryota</taxon>
        <taxon>Viridiplantae</taxon>
        <taxon>Streptophyta</taxon>
        <taxon>Embryophyta</taxon>
        <taxon>Tracheophyta</taxon>
        <taxon>Spermatophyta</taxon>
        <taxon>Magnoliopsida</taxon>
        <taxon>Liliopsida</taxon>
        <taxon>Poales</taxon>
        <taxon>Poaceae</taxon>
        <taxon>PACMAD clade</taxon>
        <taxon>Arundinoideae</taxon>
        <taxon>Arundineae</taxon>
        <taxon>Arundo</taxon>
    </lineage>
</organism>
<name>A0A0A9BF71_ARUDO</name>
<dbReference type="AlphaFoldDB" id="A0A0A9BF71"/>
<dbReference type="EMBL" id="GBRH01238005">
    <property type="protein sequence ID" value="JAD59890.1"/>
    <property type="molecule type" value="Transcribed_RNA"/>
</dbReference>
<reference evidence="1" key="1">
    <citation type="submission" date="2014-09" db="EMBL/GenBank/DDBJ databases">
        <authorList>
            <person name="Magalhaes I.L.F."/>
            <person name="Oliveira U."/>
            <person name="Santos F.R."/>
            <person name="Vidigal T.H.D.A."/>
            <person name="Brescovit A.D."/>
            <person name="Santos A.J."/>
        </authorList>
    </citation>
    <scope>NUCLEOTIDE SEQUENCE</scope>
    <source>
        <tissue evidence="1">Shoot tissue taken approximately 20 cm above the soil surface</tissue>
    </source>
</reference>
<protein>
    <submittedName>
        <fullName evidence="1">Uncharacterized protein</fullName>
    </submittedName>
</protein>
<reference evidence="1" key="2">
    <citation type="journal article" date="2015" name="Data Brief">
        <title>Shoot transcriptome of the giant reed, Arundo donax.</title>
        <authorList>
            <person name="Barrero R.A."/>
            <person name="Guerrero F.D."/>
            <person name="Moolhuijzen P."/>
            <person name="Goolsby J.A."/>
            <person name="Tidwell J."/>
            <person name="Bellgard S.E."/>
            <person name="Bellgard M.I."/>
        </authorList>
    </citation>
    <scope>NUCLEOTIDE SEQUENCE</scope>
    <source>
        <tissue evidence="1">Shoot tissue taken approximately 20 cm above the soil surface</tissue>
    </source>
</reference>
<sequence>MEHCSVNNTLATVIKVTVLFVR</sequence>
<evidence type="ECO:0000313" key="1">
    <source>
        <dbReference type="EMBL" id="JAD59890.1"/>
    </source>
</evidence>